<evidence type="ECO:0000313" key="2">
    <source>
        <dbReference type="Proteomes" id="UP000051952"/>
    </source>
</evidence>
<gene>
    <name evidence="1" type="ORF">BSAL_18920</name>
</gene>
<organism evidence="1 2">
    <name type="scientific">Bodo saltans</name>
    <name type="common">Flagellated protozoan</name>
    <dbReference type="NCBI Taxonomy" id="75058"/>
    <lineage>
        <taxon>Eukaryota</taxon>
        <taxon>Discoba</taxon>
        <taxon>Euglenozoa</taxon>
        <taxon>Kinetoplastea</taxon>
        <taxon>Metakinetoplastina</taxon>
        <taxon>Eubodonida</taxon>
        <taxon>Bodonidae</taxon>
        <taxon>Bodo</taxon>
    </lineage>
</organism>
<reference evidence="2" key="1">
    <citation type="submission" date="2015-09" db="EMBL/GenBank/DDBJ databases">
        <authorList>
            <consortium name="Pathogen Informatics"/>
        </authorList>
    </citation>
    <scope>NUCLEOTIDE SEQUENCE [LARGE SCALE GENOMIC DNA]</scope>
    <source>
        <strain evidence="2">Lake Konstanz</strain>
    </source>
</reference>
<accession>A0A0S4KGU3</accession>
<proteinExistence type="predicted"/>
<feature type="non-terminal residue" evidence="1">
    <location>
        <position position="403"/>
    </location>
</feature>
<name>A0A0S4KGU3_BODSA</name>
<dbReference type="Proteomes" id="UP000051952">
    <property type="component" value="Unassembled WGS sequence"/>
</dbReference>
<evidence type="ECO:0000313" key="1">
    <source>
        <dbReference type="EMBL" id="CUI14913.1"/>
    </source>
</evidence>
<keyword evidence="2" id="KW-1185">Reference proteome</keyword>
<dbReference type="VEuPathDB" id="TriTrypDB:BSAL_18920"/>
<sequence>MSRPRGSLGLRRAAQCCLVLILVLLAWFVVSIRPTKGVTAARLSSLKVNSIVAPVIVAEPVVVVAGRQVRRTDNTADVSALPPFMARTSLAHFVCSRFSRINSEMIHRDLFNAPLSLILDLWPAGKQYLPLPNSALEAFQYQQEKLKSRGGSYTMSSPEQYLSSRYSALIISFPQFVNEHRSHCPHSAENRAASSLRASSLSSHWVLCATLVPECLFFIHNMHHTKLNLLAAKCCVEHLELQMTLQHVTERANTNHANLSLFLMFGSLLSAARDGPDGGLVPWETDIDLGVLGANPQDVLDAFSPSVENRESSSPSIDWSNKDSTTLRTHWHPPSSTTWWLNTEGNHSITFVVSACKTSGNAQDSKRVGSCSDVHNVALLPQDSGTASSSTAKVEFWPYRSIP</sequence>
<dbReference type="AlphaFoldDB" id="A0A0S4KGU3"/>
<protein>
    <submittedName>
        <fullName evidence="1">Membrane-associated protein, putative</fullName>
    </submittedName>
</protein>
<dbReference type="EMBL" id="CYKH01001699">
    <property type="protein sequence ID" value="CUI14913.1"/>
    <property type="molecule type" value="Genomic_DNA"/>
</dbReference>